<evidence type="ECO:0000259" key="1">
    <source>
        <dbReference type="PROSITE" id="PS51736"/>
    </source>
</evidence>
<dbReference type="RefSeq" id="WP_307357490.1">
    <property type="nucleotide sequence ID" value="NZ_JAUSTB010000002.1"/>
</dbReference>
<dbReference type="CDD" id="cd00338">
    <property type="entry name" value="Ser_Recombinase"/>
    <property type="match status" value="1"/>
</dbReference>
<evidence type="ECO:0000313" key="4">
    <source>
        <dbReference type="Proteomes" id="UP001239267"/>
    </source>
</evidence>
<dbReference type="EMBL" id="JAUSTB010000002">
    <property type="protein sequence ID" value="MDQ0144963.1"/>
    <property type="molecule type" value="Genomic_DNA"/>
</dbReference>
<keyword evidence="4" id="KW-1185">Reference proteome</keyword>
<dbReference type="Gene3D" id="3.40.50.1390">
    <property type="entry name" value="Resolvase, N-terminal catalytic domain"/>
    <property type="match status" value="1"/>
</dbReference>
<dbReference type="InterPro" id="IPR050639">
    <property type="entry name" value="SSR_resolvase"/>
</dbReference>
<dbReference type="GO" id="GO:0000150">
    <property type="term" value="F:DNA strand exchange activity"/>
    <property type="evidence" value="ECO:0007669"/>
    <property type="project" value="InterPro"/>
</dbReference>
<dbReference type="InterPro" id="IPR006119">
    <property type="entry name" value="Resolv_N"/>
</dbReference>
<feature type="domain" description="Resolvase/invertase-type recombinase catalytic" evidence="1">
    <location>
        <begin position="3"/>
        <end position="152"/>
    </location>
</feature>
<gene>
    <name evidence="3" type="ORF">J2T23_000846</name>
</gene>
<organism evidence="3 4">
    <name type="scientific">Pseudarthrobacter niigatensis</name>
    <dbReference type="NCBI Taxonomy" id="369935"/>
    <lineage>
        <taxon>Bacteria</taxon>
        <taxon>Bacillati</taxon>
        <taxon>Actinomycetota</taxon>
        <taxon>Actinomycetes</taxon>
        <taxon>Micrococcales</taxon>
        <taxon>Micrococcaceae</taxon>
        <taxon>Pseudarthrobacter</taxon>
    </lineage>
</organism>
<dbReference type="Proteomes" id="UP001239267">
    <property type="component" value="Unassembled WGS sequence"/>
</dbReference>
<name>A0AAJ1SV47_9MICC</name>
<feature type="domain" description="Recombinase" evidence="2">
    <location>
        <begin position="160"/>
        <end position="285"/>
    </location>
</feature>
<dbReference type="PANTHER" id="PTHR30461:SF23">
    <property type="entry name" value="DNA RECOMBINASE-RELATED"/>
    <property type="match status" value="1"/>
</dbReference>
<dbReference type="InterPro" id="IPR036162">
    <property type="entry name" value="Resolvase-like_N_sf"/>
</dbReference>
<comment type="caution">
    <text evidence="3">The sequence shown here is derived from an EMBL/GenBank/DDBJ whole genome shotgun (WGS) entry which is preliminary data.</text>
</comment>
<dbReference type="SMART" id="SM00857">
    <property type="entry name" value="Resolvase"/>
    <property type="match status" value="1"/>
</dbReference>
<dbReference type="GO" id="GO:0003677">
    <property type="term" value="F:DNA binding"/>
    <property type="evidence" value="ECO:0007669"/>
    <property type="project" value="InterPro"/>
</dbReference>
<dbReference type="InterPro" id="IPR011109">
    <property type="entry name" value="DNA_bind_recombinase_dom"/>
</dbReference>
<dbReference type="InterPro" id="IPR038109">
    <property type="entry name" value="DNA_bind_recomb_sf"/>
</dbReference>
<protein>
    <submittedName>
        <fullName evidence="3">DNA invertase Pin-like site-specific DNA recombinase</fullName>
    </submittedName>
</protein>
<dbReference type="PANTHER" id="PTHR30461">
    <property type="entry name" value="DNA-INVERTASE FROM LAMBDOID PROPHAGE"/>
    <property type="match status" value="1"/>
</dbReference>
<dbReference type="AlphaFoldDB" id="A0AAJ1SV47"/>
<dbReference type="SUPFAM" id="SSF53041">
    <property type="entry name" value="Resolvase-like"/>
    <property type="match status" value="1"/>
</dbReference>
<evidence type="ECO:0000313" key="3">
    <source>
        <dbReference type="EMBL" id="MDQ0144963.1"/>
    </source>
</evidence>
<proteinExistence type="predicted"/>
<accession>A0AAJ1SV47</accession>
<evidence type="ECO:0000259" key="2">
    <source>
        <dbReference type="PROSITE" id="PS51737"/>
    </source>
</evidence>
<sequence length="499" mass="56420">MTRVAIYARISSDREETELGIERQIDSCQALADRLGFTVVATYADNNISAFTGKRRPQWEKLKTAIGDGSIDGIVCWGIDRLYRRPIELEHLMDLLERRRTLFIHPVNASKVDLNTTDGRNQARLAVVFANHESERKSERLVLQREQAAANGLWNGGRVPLGYKKHPTKRGHLLIHPGEARALRQIAKMVLADKSLYACYTYWLKVTGRTIAQNTLKNALLSPTITGFRVHLPQRDRVKEAIRDLYRDSSFLDKHTLHKATAWSPILQYDEWLRVRGKLQRPEEYERRAQGKLSRLAGVLYCGVCGVKLGFDGKSYRCSVTGTNGTPGGHVGIQAEKTCMLVEGLMLEWLQSTETELSPPVVSLVDRTGESNELQQRIQRNKDMYEAGEIAALDELRARNEPLRVRLRELAKAQAMHDAAHNLVSNKKMMLDQWDELDGDQQRAAMKTAMKVYIMPASKRGNVFDTDRLVPIYLNTGKKEPALSELPAIQAKQRALSAP</sequence>
<dbReference type="PROSITE" id="PS51736">
    <property type="entry name" value="RECOMBINASES_3"/>
    <property type="match status" value="1"/>
</dbReference>
<reference evidence="3 4" key="1">
    <citation type="submission" date="2023-07" db="EMBL/GenBank/DDBJ databases">
        <title>Sorghum-associated microbial communities from plants grown in Nebraska, USA.</title>
        <authorList>
            <person name="Schachtman D."/>
        </authorList>
    </citation>
    <scope>NUCLEOTIDE SEQUENCE [LARGE SCALE GENOMIC DNA]</scope>
    <source>
        <strain evidence="3 4">DS1001</strain>
    </source>
</reference>
<dbReference type="Pfam" id="PF00239">
    <property type="entry name" value="Resolvase"/>
    <property type="match status" value="1"/>
</dbReference>
<dbReference type="Gene3D" id="3.90.1750.20">
    <property type="entry name" value="Putative Large Serine Recombinase, Chain B, Domain 2"/>
    <property type="match status" value="1"/>
</dbReference>
<dbReference type="PROSITE" id="PS51737">
    <property type="entry name" value="RECOMBINASE_DNA_BIND"/>
    <property type="match status" value="1"/>
</dbReference>